<accession>A0A7W8QJW1</accession>
<dbReference type="InterPro" id="IPR050464">
    <property type="entry name" value="Zeta_carotene_desat/Oxidored"/>
</dbReference>
<proteinExistence type="predicted"/>
<organism evidence="2 3">
    <name type="scientific">Nocardiopsis composta</name>
    <dbReference type="NCBI Taxonomy" id="157465"/>
    <lineage>
        <taxon>Bacteria</taxon>
        <taxon>Bacillati</taxon>
        <taxon>Actinomycetota</taxon>
        <taxon>Actinomycetes</taxon>
        <taxon>Streptosporangiales</taxon>
        <taxon>Nocardiopsidaceae</taxon>
        <taxon>Nocardiopsis</taxon>
    </lineage>
</organism>
<dbReference type="InterPro" id="IPR036188">
    <property type="entry name" value="FAD/NAD-bd_sf"/>
</dbReference>
<evidence type="ECO:0000313" key="3">
    <source>
        <dbReference type="Proteomes" id="UP000572635"/>
    </source>
</evidence>
<dbReference type="Gene3D" id="1.10.3110.10">
    <property type="entry name" value="protoporphyrinogen ix oxidase, domain 3"/>
    <property type="match status" value="1"/>
</dbReference>
<sequence length="454" mass="47238">MSTDTDVAVVGAGPAGLAAAYHLARAGRTVRVLEAAEAVGGRMRTLREHGCLIDTGAEMLPPAAGYPATWRLIRELGLDADPRAVPRVRGALSVWHAGRARPNAGRPLGLLTGAGLGAAARADLVRLQLHLARTRPDPEHPERCPQGEQTLAAFLRGRHPELRDRLLAPLAAGFFGWDPERTAAAPFAAHLASAGSTAGWRTYRDGMDTLARALADRLDVATGHPVTEVAAAPGGVRLDSPAGALTARAAVLAVPAPVAARLHPGAPPAERDYLAACRYAPMLRVSLVLDRPLSPPGARRGFATLLPAGEDPLLGVVTADHNKHPGRVPAGRGLVSLVASPAGAAELLDAPDAADRLAARAERFLPGLTGRIRAARAHRFRHGLPAPGPDALRARPAFADRPPAAVDYAGDWVALRPCSEGAVSSAALAADRVLAFLGDRDARTATVPAARRGR</sequence>
<reference evidence="2 3" key="1">
    <citation type="submission" date="2020-08" db="EMBL/GenBank/DDBJ databases">
        <title>Sequencing the genomes of 1000 actinobacteria strains.</title>
        <authorList>
            <person name="Klenk H.-P."/>
        </authorList>
    </citation>
    <scope>NUCLEOTIDE SEQUENCE [LARGE SCALE GENOMIC DNA]</scope>
    <source>
        <strain evidence="2 3">DSM 44551</strain>
    </source>
</reference>
<dbReference type="Gene3D" id="3.50.50.60">
    <property type="entry name" value="FAD/NAD(P)-binding domain"/>
    <property type="match status" value="1"/>
</dbReference>
<dbReference type="PANTHER" id="PTHR42923">
    <property type="entry name" value="PROTOPORPHYRINOGEN OXIDASE"/>
    <property type="match status" value="1"/>
</dbReference>
<protein>
    <submittedName>
        <fullName evidence="2">Oxygen-dependent protoporphyrinogen oxidase</fullName>
        <ecNumber evidence="2">1.3.3.4</ecNumber>
    </submittedName>
</protein>
<keyword evidence="3" id="KW-1185">Reference proteome</keyword>
<dbReference type="EC" id="1.3.3.4" evidence="2"/>
<dbReference type="Proteomes" id="UP000572635">
    <property type="component" value="Unassembled WGS sequence"/>
</dbReference>
<comment type="caution">
    <text evidence="2">The sequence shown here is derived from an EMBL/GenBank/DDBJ whole genome shotgun (WGS) entry which is preliminary data.</text>
</comment>
<dbReference type="EMBL" id="JACHDB010000001">
    <property type="protein sequence ID" value="MBB5431115.1"/>
    <property type="molecule type" value="Genomic_DNA"/>
</dbReference>
<dbReference type="Pfam" id="PF01593">
    <property type="entry name" value="Amino_oxidase"/>
    <property type="match status" value="1"/>
</dbReference>
<dbReference type="GO" id="GO:0004729">
    <property type="term" value="F:oxygen-dependent protoporphyrinogen oxidase activity"/>
    <property type="evidence" value="ECO:0007669"/>
    <property type="project" value="UniProtKB-EC"/>
</dbReference>
<dbReference type="AlphaFoldDB" id="A0A7W8QJW1"/>
<dbReference type="SUPFAM" id="SSF54373">
    <property type="entry name" value="FAD-linked reductases, C-terminal domain"/>
    <property type="match status" value="1"/>
</dbReference>
<dbReference type="SUPFAM" id="SSF51905">
    <property type="entry name" value="FAD/NAD(P)-binding domain"/>
    <property type="match status" value="1"/>
</dbReference>
<name>A0A7W8QJW1_9ACTN</name>
<gene>
    <name evidence="2" type="ORF">HDA36_001199</name>
</gene>
<keyword evidence="2" id="KW-0560">Oxidoreductase</keyword>
<dbReference type="RefSeq" id="WP_184390150.1">
    <property type="nucleotide sequence ID" value="NZ_BAAAJD010000015.1"/>
</dbReference>
<dbReference type="InterPro" id="IPR002937">
    <property type="entry name" value="Amino_oxidase"/>
</dbReference>
<dbReference type="Gene3D" id="3.90.660.20">
    <property type="entry name" value="Protoporphyrinogen oxidase, mitochondrial, domain 2"/>
    <property type="match status" value="1"/>
</dbReference>
<feature type="domain" description="Amine oxidase" evidence="1">
    <location>
        <begin position="15"/>
        <end position="434"/>
    </location>
</feature>
<dbReference type="PRINTS" id="PR00419">
    <property type="entry name" value="ADXRDTASE"/>
</dbReference>
<evidence type="ECO:0000313" key="2">
    <source>
        <dbReference type="EMBL" id="MBB5431115.1"/>
    </source>
</evidence>
<evidence type="ECO:0000259" key="1">
    <source>
        <dbReference type="Pfam" id="PF01593"/>
    </source>
</evidence>